<dbReference type="RefSeq" id="WP_173086345.1">
    <property type="nucleotide sequence ID" value="NZ_BAABJB010000008.1"/>
</dbReference>
<feature type="transmembrane region" description="Helical" evidence="1">
    <location>
        <begin position="63"/>
        <end position="86"/>
    </location>
</feature>
<reference evidence="2 3" key="1">
    <citation type="submission" date="2020-03" db="EMBL/GenBank/DDBJ databases">
        <title>Whole genome shotgun sequence of Phytohabitans rumicis NBRC 108638.</title>
        <authorList>
            <person name="Komaki H."/>
            <person name="Tamura T."/>
        </authorList>
    </citation>
    <scope>NUCLEOTIDE SEQUENCE [LARGE SCALE GENOMIC DNA]</scope>
    <source>
        <strain evidence="2 3">NBRC 108638</strain>
    </source>
</reference>
<accession>A0A6V8LH35</accession>
<feature type="transmembrane region" description="Helical" evidence="1">
    <location>
        <begin position="154"/>
        <end position="175"/>
    </location>
</feature>
<keyword evidence="1" id="KW-0472">Membrane</keyword>
<name>A0A6V8LH35_9ACTN</name>
<evidence type="ECO:0008006" key="4">
    <source>
        <dbReference type="Google" id="ProtNLM"/>
    </source>
</evidence>
<keyword evidence="3" id="KW-1185">Reference proteome</keyword>
<gene>
    <name evidence="2" type="ORF">Prum_102150</name>
</gene>
<feature type="transmembrane region" description="Helical" evidence="1">
    <location>
        <begin position="125"/>
        <end position="147"/>
    </location>
</feature>
<sequence length="206" mass="21673">MRARRSLPEGFVLGGTVRLQGNRGLRRTLSLLSVPWGIASIFGVALLAALVRPQGWTLDMRDVPAAVVLVAFAGGLILTPVLTLVAHEAAHGAVLWALTGARPMFGFKGWYAYADAPGWYLPRWSMVAALAAPLVVLPVLGLPLVALGPAGLSMFVLFGLIVNAVAAIADVYMMGVVARVRGPVYFGDTPGARPGEAGSWYVPARS</sequence>
<keyword evidence="1" id="KW-1133">Transmembrane helix</keyword>
<dbReference type="AlphaFoldDB" id="A0A6V8LH35"/>
<organism evidence="2 3">
    <name type="scientific">Phytohabitans rumicis</name>
    <dbReference type="NCBI Taxonomy" id="1076125"/>
    <lineage>
        <taxon>Bacteria</taxon>
        <taxon>Bacillati</taxon>
        <taxon>Actinomycetota</taxon>
        <taxon>Actinomycetes</taxon>
        <taxon>Micromonosporales</taxon>
        <taxon>Micromonosporaceae</taxon>
    </lineage>
</organism>
<evidence type="ECO:0000313" key="2">
    <source>
        <dbReference type="EMBL" id="GFJ96573.1"/>
    </source>
</evidence>
<feature type="transmembrane region" description="Helical" evidence="1">
    <location>
        <begin position="93"/>
        <end position="113"/>
    </location>
</feature>
<comment type="caution">
    <text evidence="2">The sequence shown here is derived from an EMBL/GenBank/DDBJ whole genome shotgun (WGS) entry which is preliminary data.</text>
</comment>
<keyword evidence="1" id="KW-0812">Transmembrane</keyword>
<reference evidence="2 3" key="2">
    <citation type="submission" date="2020-03" db="EMBL/GenBank/DDBJ databases">
        <authorList>
            <person name="Ichikawa N."/>
            <person name="Kimura A."/>
            <person name="Kitahashi Y."/>
            <person name="Uohara A."/>
        </authorList>
    </citation>
    <scope>NUCLEOTIDE SEQUENCE [LARGE SCALE GENOMIC DNA]</scope>
    <source>
        <strain evidence="2 3">NBRC 108638</strain>
    </source>
</reference>
<evidence type="ECO:0000313" key="3">
    <source>
        <dbReference type="Proteomes" id="UP000482960"/>
    </source>
</evidence>
<dbReference type="InterPro" id="IPR021683">
    <property type="entry name" value="DUF3267"/>
</dbReference>
<evidence type="ECO:0000256" key="1">
    <source>
        <dbReference type="SAM" id="Phobius"/>
    </source>
</evidence>
<feature type="transmembrane region" description="Helical" evidence="1">
    <location>
        <begin position="28"/>
        <end position="51"/>
    </location>
</feature>
<protein>
    <recommendedName>
        <fullName evidence="4">DUF3267 domain-containing protein</fullName>
    </recommendedName>
</protein>
<dbReference type="Proteomes" id="UP000482960">
    <property type="component" value="Unassembled WGS sequence"/>
</dbReference>
<dbReference type="EMBL" id="BLPG01000002">
    <property type="protein sequence ID" value="GFJ96573.1"/>
    <property type="molecule type" value="Genomic_DNA"/>
</dbReference>
<dbReference type="Pfam" id="PF11667">
    <property type="entry name" value="DUF3267"/>
    <property type="match status" value="1"/>
</dbReference>
<proteinExistence type="predicted"/>